<evidence type="ECO:0000256" key="1">
    <source>
        <dbReference type="SAM" id="MobiDB-lite"/>
    </source>
</evidence>
<dbReference type="RefSeq" id="WP_169527615.1">
    <property type="nucleotide sequence ID" value="NZ_JAAMPU010000106.1"/>
</dbReference>
<evidence type="ECO:0000313" key="3">
    <source>
        <dbReference type="EMBL" id="NMH28503.1"/>
    </source>
</evidence>
<dbReference type="EMBL" id="JAAMPU010000106">
    <property type="protein sequence ID" value="NMH28503.1"/>
    <property type="molecule type" value="Genomic_DNA"/>
</dbReference>
<proteinExistence type="predicted"/>
<organism evidence="3 4">
    <name type="scientific">Flavobacterium silvaticum</name>
    <dbReference type="NCBI Taxonomy" id="1852020"/>
    <lineage>
        <taxon>Bacteria</taxon>
        <taxon>Pseudomonadati</taxon>
        <taxon>Bacteroidota</taxon>
        <taxon>Flavobacteriia</taxon>
        <taxon>Flavobacteriales</taxon>
        <taxon>Flavobacteriaceae</taxon>
        <taxon>Flavobacterium</taxon>
    </lineage>
</organism>
<evidence type="ECO:0008006" key="5">
    <source>
        <dbReference type="Google" id="ProtNLM"/>
    </source>
</evidence>
<feature type="region of interest" description="Disordered" evidence="1">
    <location>
        <begin position="1021"/>
        <end position="1043"/>
    </location>
</feature>
<evidence type="ECO:0000256" key="2">
    <source>
        <dbReference type="SAM" id="SignalP"/>
    </source>
</evidence>
<evidence type="ECO:0000313" key="4">
    <source>
        <dbReference type="Proteomes" id="UP000712080"/>
    </source>
</evidence>
<gene>
    <name evidence="3" type="ORF">G6047_10715</name>
</gene>
<dbReference type="Gene3D" id="2.150.10.10">
    <property type="entry name" value="Serralysin-like metalloprotease, C-terminal"/>
    <property type="match status" value="1"/>
</dbReference>
<protein>
    <recommendedName>
        <fullName evidence="5">Peptidase S74 domain-containing protein</fullName>
    </recommendedName>
</protein>
<feature type="compositionally biased region" description="Polar residues" evidence="1">
    <location>
        <begin position="1021"/>
        <end position="1037"/>
    </location>
</feature>
<dbReference type="AlphaFoldDB" id="A0A972FML5"/>
<dbReference type="Proteomes" id="UP000712080">
    <property type="component" value="Unassembled WGS sequence"/>
</dbReference>
<feature type="chain" id="PRO_5037632395" description="Peptidase S74 domain-containing protein" evidence="2">
    <location>
        <begin position="20"/>
        <end position="1043"/>
    </location>
</feature>
<name>A0A972FML5_9FLAO</name>
<accession>A0A972FML5</accession>
<reference evidence="3" key="1">
    <citation type="submission" date="2020-02" db="EMBL/GenBank/DDBJ databases">
        <title>Flavobacterium sp. genome.</title>
        <authorList>
            <person name="Jung H.S."/>
            <person name="Baek J.H."/>
            <person name="Jeon C.O."/>
        </authorList>
    </citation>
    <scope>NUCLEOTIDE SEQUENCE</scope>
    <source>
        <strain evidence="3">SE-s28</strain>
    </source>
</reference>
<feature type="signal peptide" evidence="2">
    <location>
        <begin position="1"/>
        <end position="19"/>
    </location>
</feature>
<keyword evidence="4" id="KW-1185">Reference proteome</keyword>
<keyword evidence="2" id="KW-0732">Signal</keyword>
<sequence length="1043" mass="107778">MKKFLLLLFLTGISVSAQVGVNTTTPNAQLDVKSSNQAAPLNTDGILIPKIDTFPSILPTVAQNGMLVFLTTTSGTNAPGFYYWDNATTSWKGIGGGKGWDIIGNSGTNPATNFIGTADDQDFIFKRNGVRAGIMGVNNVGFGVNALNPANTGTYNLAFGSNTLSSNTTGQENIAFGDGALYQNLSGGGNFASGSDAMRMNTTGSDNVALGKMALRTNDSGDDNFALGSNALTANDIGNRNLGIGSDALFANTSGSENIGIGANALAINQTGSYNIAIGTSMANSASGDNNVAIGSQAGNNIHTNNNLVLGYGADVPSAVLDNQLSIGNLIYGTDVGLAAGKIGIGETEPEERLHINDNLKLGKFAWIAASDDKLIKFGDGDFTMIGEAHGDDVLSFSAKNFIFNPSYSTGNVGIGTIGTPSEKLEVFGKTKTTNFQMTNGAAANRVLTSDALGNATWAATTANASFFEVGSSIPPDLNTDAMYHLGNVAIGKNTTAYKLDVLETNGANLSAALFRHSNPTSTVLATNALKTEIITPAALASGALVGTNNGVTVANAVSGTGTTNFVSGTTTNAAYGTENYVSAAGSGFRYGTTNIMSGLGDGTITGTRNSMTNTVSGYMVGTQNEFSGNNPGVHVGMLNDMGGSNNSTNIGIHTVIKTPTDDGIYGELISYQSGSTGGGLKYGVYIDMPTSIGGTHTGVYSDVRKEGSFSGYFLGKSLFSHTQVTASGDAQYTVQAERSRNTQNNGVNYSATGYNSALNGINYWGDSYSFALTGFNQTYTGSIRTGGILGADALGSYWASLGYKNSAGTNYGIYASTALASGTGRYSSAPTDQGIGGGFYGGLIGSWSRGTTIGSMSSGSLMAHFNNGNEYTNGHQVELVKTAQGITPAFSVTSSEIVVYKKGKIQLNNGTAHVNFDPAYARLLKDAPVVTATPMGPCNGVYIESIDAAGFTIREQNSGTGSALISWIAVGDRVDSDQGNVPESLLSGRFAENLDKVMFNENDKVNSALDISANGDNLNFGRTANTNQDPTPQTTLDAVGNH</sequence>
<comment type="caution">
    <text evidence="3">The sequence shown here is derived from an EMBL/GenBank/DDBJ whole genome shotgun (WGS) entry which is preliminary data.</text>
</comment>
<dbReference type="InterPro" id="IPR011049">
    <property type="entry name" value="Serralysin-like_metalloprot_C"/>
</dbReference>